<gene>
    <name evidence="1" type="ORF">IEZ25_10490</name>
</gene>
<reference evidence="1 2" key="1">
    <citation type="submission" date="2020-09" db="EMBL/GenBank/DDBJ databases">
        <title>novel species in genus Nocardioides.</title>
        <authorList>
            <person name="Zhang G."/>
        </authorList>
    </citation>
    <scope>NUCLEOTIDE SEQUENCE [LARGE SCALE GENOMIC DNA]</scope>
    <source>
        <strain evidence="1 2">19197</strain>
    </source>
</reference>
<comment type="caution">
    <text evidence="1">The sequence shown here is derived from an EMBL/GenBank/DDBJ whole genome shotgun (WGS) entry which is preliminary data.</text>
</comment>
<proteinExistence type="predicted"/>
<accession>A0ABR8MG33</accession>
<sequence length="326" mass="34894">MSRLHDSLPPHPVAIPRELEAAWTWMEAQGHGGGDSRPHLTAYPGSRVLGPVFGLVSLEGWFDADSEAAQRLRPIGEAGGDGSILALWEDDGGVTRAVVLGSEGGAHQVAGSAVELLTLLAIGYVEITEIELGLPPDDEHAVEAHTDFRSWVGATFAVEVPEEWPAAEDDVFTAWVRRELGEAGPQPAPVPSSTTEVAGDLEVVLAALGTPDGSPQVRALADLLDVPLVDGGLRKAARALRAREVEVEFERGTLTTVFLQDHPIGPLLAGLPPAARTDDVLALLGEPEQRRDGYLRYVVRERFLHLSIDGDGEIGMITTWVDETRS</sequence>
<evidence type="ECO:0000313" key="1">
    <source>
        <dbReference type="EMBL" id="MBD3915042.1"/>
    </source>
</evidence>
<keyword evidence="2" id="KW-1185">Reference proteome</keyword>
<name>A0ABR8MG33_9ACTN</name>
<dbReference type="EMBL" id="JACXYY010000004">
    <property type="protein sequence ID" value="MBD3915042.1"/>
    <property type="molecule type" value="Genomic_DNA"/>
</dbReference>
<organism evidence="1 2">
    <name type="scientific">Nocardioides hwasunensis</name>
    <dbReference type="NCBI Taxonomy" id="397258"/>
    <lineage>
        <taxon>Bacteria</taxon>
        <taxon>Bacillati</taxon>
        <taxon>Actinomycetota</taxon>
        <taxon>Actinomycetes</taxon>
        <taxon>Propionibacteriales</taxon>
        <taxon>Nocardioidaceae</taxon>
        <taxon>Nocardioides</taxon>
    </lineage>
</organism>
<evidence type="ECO:0000313" key="2">
    <source>
        <dbReference type="Proteomes" id="UP000649289"/>
    </source>
</evidence>
<dbReference type="Proteomes" id="UP000649289">
    <property type="component" value="Unassembled WGS sequence"/>
</dbReference>
<dbReference type="RefSeq" id="WP_191199380.1">
    <property type="nucleotide sequence ID" value="NZ_BAAAPA010000005.1"/>
</dbReference>
<protein>
    <submittedName>
        <fullName evidence="1">Uncharacterized protein</fullName>
    </submittedName>
</protein>